<dbReference type="PROSITE" id="PS50297">
    <property type="entry name" value="ANK_REP_REGION"/>
    <property type="match status" value="1"/>
</dbReference>
<feature type="compositionally biased region" description="Basic and acidic residues" evidence="4">
    <location>
        <begin position="266"/>
        <end position="289"/>
    </location>
</feature>
<accession>A0AAD2D1E0</accession>
<organism evidence="5 6">
    <name type="scientific">Euplotes crassus</name>
    <dbReference type="NCBI Taxonomy" id="5936"/>
    <lineage>
        <taxon>Eukaryota</taxon>
        <taxon>Sar</taxon>
        <taxon>Alveolata</taxon>
        <taxon>Ciliophora</taxon>
        <taxon>Intramacronucleata</taxon>
        <taxon>Spirotrichea</taxon>
        <taxon>Hypotrichia</taxon>
        <taxon>Euplotida</taxon>
        <taxon>Euplotidae</taxon>
        <taxon>Moneuplotes</taxon>
    </lineage>
</organism>
<dbReference type="EMBL" id="CAMPGE010018187">
    <property type="protein sequence ID" value="CAI2376626.1"/>
    <property type="molecule type" value="Genomic_DNA"/>
</dbReference>
<evidence type="ECO:0000313" key="6">
    <source>
        <dbReference type="Proteomes" id="UP001295684"/>
    </source>
</evidence>
<dbReference type="Gene3D" id="1.25.40.20">
    <property type="entry name" value="Ankyrin repeat-containing domain"/>
    <property type="match status" value="1"/>
</dbReference>
<dbReference type="AlphaFoldDB" id="A0AAD2D1E0"/>
<dbReference type="InterPro" id="IPR036770">
    <property type="entry name" value="Ankyrin_rpt-contain_sf"/>
</dbReference>
<feature type="repeat" description="ANK" evidence="3">
    <location>
        <begin position="42"/>
        <end position="74"/>
    </location>
</feature>
<dbReference type="InterPro" id="IPR050745">
    <property type="entry name" value="Multifunctional_regulatory"/>
</dbReference>
<protein>
    <recommendedName>
        <fullName evidence="7">Ankyrin repeat protein</fullName>
    </recommendedName>
</protein>
<keyword evidence="1" id="KW-0677">Repeat</keyword>
<dbReference type="GO" id="GO:2000812">
    <property type="term" value="P:regulation of barbed-end actin filament capping"/>
    <property type="evidence" value="ECO:0007669"/>
    <property type="project" value="TreeGrafter"/>
</dbReference>
<dbReference type="Proteomes" id="UP001295684">
    <property type="component" value="Unassembled WGS sequence"/>
</dbReference>
<dbReference type="SUPFAM" id="SSF48403">
    <property type="entry name" value="Ankyrin repeat"/>
    <property type="match status" value="1"/>
</dbReference>
<evidence type="ECO:0000256" key="4">
    <source>
        <dbReference type="SAM" id="MobiDB-lite"/>
    </source>
</evidence>
<keyword evidence="2 3" id="KW-0040">ANK repeat</keyword>
<dbReference type="PANTHER" id="PTHR24189:SF50">
    <property type="entry name" value="ANKYRIN REPEAT AND SOCS BOX PROTEIN 2"/>
    <property type="match status" value="1"/>
</dbReference>
<keyword evidence="6" id="KW-1185">Reference proteome</keyword>
<dbReference type="Pfam" id="PF12796">
    <property type="entry name" value="Ank_2"/>
    <property type="match status" value="1"/>
</dbReference>
<dbReference type="InterPro" id="IPR002110">
    <property type="entry name" value="Ankyrin_rpt"/>
</dbReference>
<dbReference type="PROSITE" id="PS50088">
    <property type="entry name" value="ANK_REPEAT"/>
    <property type="match status" value="2"/>
</dbReference>
<evidence type="ECO:0000256" key="3">
    <source>
        <dbReference type="PROSITE-ProRule" id="PRU00023"/>
    </source>
</evidence>
<feature type="compositionally biased region" description="Basic and acidic residues" evidence="4">
    <location>
        <begin position="296"/>
        <end position="305"/>
    </location>
</feature>
<comment type="caution">
    <text evidence="5">The sequence shown here is derived from an EMBL/GenBank/DDBJ whole genome shotgun (WGS) entry which is preliminary data.</text>
</comment>
<evidence type="ECO:0000313" key="5">
    <source>
        <dbReference type="EMBL" id="CAI2376626.1"/>
    </source>
</evidence>
<evidence type="ECO:0008006" key="7">
    <source>
        <dbReference type="Google" id="ProtNLM"/>
    </source>
</evidence>
<sequence>MGAVKTKVAKNLHASIRKDDLERARMILEKYPGSANYPMSSGNTTALCRATYLGKKEMADLFLQYGADINAPAAKSGNTPLMWAAWRNNLEMLEFLLTKGADVTVTNDEGDNALDIAIERVSYEAALMLKKSGLDPKNEEYYLDRVATEFDLDVFIQYLREEIEVNDKNVFFQKVKLREQQETERDKVIDPRESWKHWFKRTATFEEPPMVDRDELPEDKKPHRASLFNKVENMMNGINPYPPGHKWNKKGDREANSVPNENNVIFRDDNQERDEYLDEECKERDKENDTPASMIFKRDQMTLHD</sequence>
<reference evidence="5" key="1">
    <citation type="submission" date="2023-07" db="EMBL/GenBank/DDBJ databases">
        <authorList>
            <consortium name="AG Swart"/>
            <person name="Singh M."/>
            <person name="Singh A."/>
            <person name="Seah K."/>
            <person name="Emmerich C."/>
        </authorList>
    </citation>
    <scope>NUCLEOTIDE SEQUENCE</scope>
    <source>
        <strain evidence="5">DP1</strain>
    </source>
</reference>
<evidence type="ECO:0000256" key="1">
    <source>
        <dbReference type="ARBA" id="ARBA00022737"/>
    </source>
</evidence>
<dbReference type="PANTHER" id="PTHR24189">
    <property type="entry name" value="MYOTROPHIN"/>
    <property type="match status" value="1"/>
</dbReference>
<dbReference type="SMART" id="SM00248">
    <property type="entry name" value="ANK"/>
    <property type="match status" value="3"/>
</dbReference>
<name>A0AAD2D1E0_EUPCR</name>
<evidence type="ECO:0000256" key="2">
    <source>
        <dbReference type="ARBA" id="ARBA00023043"/>
    </source>
</evidence>
<dbReference type="GO" id="GO:0005634">
    <property type="term" value="C:nucleus"/>
    <property type="evidence" value="ECO:0007669"/>
    <property type="project" value="TreeGrafter"/>
</dbReference>
<feature type="repeat" description="ANK" evidence="3">
    <location>
        <begin position="76"/>
        <end position="108"/>
    </location>
</feature>
<feature type="region of interest" description="Disordered" evidence="4">
    <location>
        <begin position="248"/>
        <end position="305"/>
    </location>
</feature>
<gene>
    <name evidence="5" type="ORF">ECRASSUSDP1_LOCUS17996</name>
</gene>
<dbReference type="GO" id="GO:0005737">
    <property type="term" value="C:cytoplasm"/>
    <property type="evidence" value="ECO:0007669"/>
    <property type="project" value="TreeGrafter"/>
</dbReference>
<proteinExistence type="predicted"/>